<evidence type="ECO:0000313" key="5">
    <source>
        <dbReference type="Proteomes" id="UP000182800"/>
    </source>
</evidence>
<evidence type="ECO:0000313" key="3">
    <source>
        <dbReference type="EMBL" id="SCC82643.1"/>
    </source>
</evidence>
<gene>
    <name evidence="3" type="ORF">GA0071312_3650</name>
    <name evidence="2" type="ORF">HLUCCO17_00880</name>
</gene>
<organism evidence="2 4">
    <name type="scientific">Saliniramus fredricksonii</name>
    <dbReference type="NCBI Taxonomy" id="1653334"/>
    <lineage>
        <taxon>Bacteria</taxon>
        <taxon>Pseudomonadati</taxon>
        <taxon>Pseudomonadota</taxon>
        <taxon>Alphaproteobacteria</taxon>
        <taxon>Hyphomicrobiales</taxon>
        <taxon>Salinarimonadaceae</taxon>
        <taxon>Saliniramus</taxon>
    </lineage>
</organism>
<reference evidence="2 4" key="1">
    <citation type="submission" date="2015-09" db="EMBL/GenBank/DDBJ databases">
        <title>Identification and resolution of microdiversity through metagenomic sequencing of parallel consortia.</title>
        <authorList>
            <person name="Nelson W.C."/>
            <person name="Romine M.F."/>
            <person name="Lindemann S.R."/>
        </authorList>
    </citation>
    <scope>NUCLEOTIDE SEQUENCE [LARGE SCALE GENOMIC DNA]</scope>
    <source>
        <strain evidence="2">HL-109</strain>
    </source>
</reference>
<dbReference type="EMBL" id="FMBM01000003">
    <property type="protein sequence ID" value="SCC82643.1"/>
    <property type="molecule type" value="Genomic_DNA"/>
</dbReference>
<comment type="caution">
    <text evidence="2">The sequence shown here is derived from an EMBL/GenBank/DDBJ whole genome shotgun (WGS) entry which is preliminary data.</text>
</comment>
<dbReference type="STRING" id="1653334.GA0071312_3650"/>
<accession>A0A0P8BSF8</accession>
<dbReference type="EMBL" id="LJSX01000001">
    <property type="protein sequence ID" value="KPQ12680.1"/>
    <property type="molecule type" value="Genomic_DNA"/>
</dbReference>
<dbReference type="PANTHER" id="PTHR43792:SF1">
    <property type="entry name" value="N-ACETYLTRANSFERASE DOMAIN-CONTAINING PROTEIN"/>
    <property type="match status" value="1"/>
</dbReference>
<dbReference type="SUPFAM" id="SSF55729">
    <property type="entry name" value="Acyl-CoA N-acyltransferases (Nat)"/>
    <property type="match status" value="1"/>
</dbReference>
<dbReference type="Proteomes" id="UP000182800">
    <property type="component" value="Unassembled WGS sequence"/>
</dbReference>
<evidence type="ECO:0000313" key="2">
    <source>
        <dbReference type="EMBL" id="KPQ12680.1"/>
    </source>
</evidence>
<evidence type="ECO:0000313" key="4">
    <source>
        <dbReference type="Proteomes" id="UP000050497"/>
    </source>
</evidence>
<dbReference type="PROSITE" id="PS51186">
    <property type="entry name" value="GNAT"/>
    <property type="match status" value="1"/>
</dbReference>
<dbReference type="Gene3D" id="3.40.630.30">
    <property type="match status" value="1"/>
</dbReference>
<reference evidence="3 5" key="2">
    <citation type="submission" date="2016-08" db="EMBL/GenBank/DDBJ databases">
        <authorList>
            <person name="Varghese N."/>
            <person name="Submissions Spin"/>
        </authorList>
    </citation>
    <scope>NUCLEOTIDE SEQUENCE [LARGE SCALE GENOMIC DNA]</scope>
    <source>
        <strain evidence="3 5">HL-109</strain>
    </source>
</reference>
<keyword evidence="2" id="KW-0808">Transferase</keyword>
<feature type="domain" description="N-acetyltransferase" evidence="1">
    <location>
        <begin position="13"/>
        <end position="171"/>
    </location>
</feature>
<dbReference type="GO" id="GO:0016747">
    <property type="term" value="F:acyltransferase activity, transferring groups other than amino-acyl groups"/>
    <property type="evidence" value="ECO:0007669"/>
    <property type="project" value="InterPro"/>
</dbReference>
<protein>
    <submittedName>
        <fullName evidence="2 3">Acetyltransferase</fullName>
    </submittedName>
</protein>
<sequence length="174" mass="19710">MINAVPVLETPRLTLRGWRETDFPGFAAFCADEATRRFIPGAETGPKAWQRMCGFAGQWSLRGYGFWALERKDDGAFVGYAGFFHPPDWPEPELGWGAVPAYRGAGFVTEAARRMRAYAYQNLGWKTLVSFIHPENHPSVQVALRLGAIHERDHELRDMRLGAWRHPSPAQCHD</sequence>
<evidence type="ECO:0000259" key="1">
    <source>
        <dbReference type="PROSITE" id="PS51186"/>
    </source>
</evidence>
<dbReference type="Proteomes" id="UP000050497">
    <property type="component" value="Unassembled WGS sequence"/>
</dbReference>
<dbReference type="InterPro" id="IPR051531">
    <property type="entry name" value="N-acetyltransferase"/>
</dbReference>
<dbReference type="InterPro" id="IPR000182">
    <property type="entry name" value="GNAT_dom"/>
</dbReference>
<dbReference type="PANTHER" id="PTHR43792">
    <property type="entry name" value="GNAT FAMILY, PUTATIVE (AFU_ORTHOLOGUE AFUA_3G00765)-RELATED-RELATED"/>
    <property type="match status" value="1"/>
</dbReference>
<proteinExistence type="predicted"/>
<keyword evidence="5" id="KW-1185">Reference proteome</keyword>
<dbReference type="Pfam" id="PF13302">
    <property type="entry name" value="Acetyltransf_3"/>
    <property type="match status" value="1"/>
</dbReference>
<dbReference type="InterPro" id="IPR016181">
    <property type="entry name" value="Acyl_CoA_acyltransferase"/>
</dbReference>
<dbReference type="RefSeq" id="WP_074446441.1">
    <property type="nucleotide sequence ID" value="NZ_FMBM01000003.1"/>
</dbReference>
<name>A0A0P8BSF8_9HYPH</name>
<dbReference type="AlphaFoldDB" id="A0A0P8BSF8"/>